<sequence length="90" mass="9701">MALLGNYTGKSNFQAPEISISADGVVQAFIIGTIGKGEVRVALDIDGAGFHEYPELIFSKRTTFELNVKAGDKLKFSFINCTDAGAKVRM</sequence>
<protein>
    <submittedName>
        <fullName evidence="1">Uncharacterized protein</fullName>
    </submittedName>
</protein>
<proteinExistence type="predicted"/>
<name>A0A1H9MQD0_9GAMM</name>
<gene>
    <name evidence="1" type="ORF">SAMN04244573_03221</name>
</gene>
<evidence type="ECO:0000313" key="2">
    <source>
        <dbReference type="Proteomes" id="UP000199267"/>
    </source>
</evidence>
<dbReference type="AlphaFoldDB" id="A0A1H9MQD0"/>
<dbReference type="Proteomes" id="UP000199267">
    <property type="component" value="Unassembled WGS sequence"/>
</dbReference>
<reference evidence="1 2" key="1">
    <citation type="submission" date="2016-10" db="EMBL/GenBank/DDBJ databases">
        <authorList>
            <person name="de Groot N.N."/>
        </authorList>
    </citation>
    <scope>NUCLEOTIDE SEQUENCE [LARGE SCALE GENOMIC DNA]</scope>
    <source>
        <strain evidence="1 2">DSM 378</strain>
    </source>
</reference>
<organism evidence="1 2">
    <name type="scientific">Azotobacter beijerinckii</name>
    <dbReference type="NCBI Taxonomy" id="170623"/>
    <lineage>
        <taxon>Bacteria</taxon>
        <taxon>Pseudomonadati</taxon>
        <taxon>Pseudomonadota</taxon>
        <taxon>Gammaproteobacteria</taxon>
        <taxon>Pseudomonadales</taxon>
        <taxon>Pseudomonadaceae</taxon>
        <taxon>Azotobacter</taxon>
    </lineage>
</organism>
<evidence type="ECO:0000313" key="1">
    <source>
        <dbReference type="EMBL" id="SER25697.1"/>
    </source>
</evidence>
<dbReference type="EMBL" id="FOFJ01000036">
    <property type="protein sequence ID" value="SER25697.1"/>
    <property type="molecule type" value="Genomic_DNA"/>
</dbReference>
<dbReference type="RefSeq" id="WP_090623799.1">
    <property type="nucleotide sequence ID" value="NZ_FOFJ01000036.1"/>
</dbReference>
<accession>A0A1H9MQD0</accession>